<evidence type="ECO:0000256" key="2">
    <source>
        <dbReference type="SAM" id="MobiDB-lite"/>
    </source>
</evidence>
<dbReference type="GO" id="GO:0006355">
    <property type="term" value="P:regulation of DNA-templated transcription"/>
    <property type="evidence" value="ECO:0007669"/>
    <property type="project" value="InterPro"/>
</dbReference>
<dbReference type="Pfam" id="PF00196">
    <property type="entry name" value="GerE"/>
    <property type="match status" value="1"/>
</dbReference>
<keyword evidence="5" id="KW-1185">Reference proteome</keyword>
<dbReference type="InterPro" id="IPR000792">
    <property type="entry name" value="Tscrpt_reg_LuxR_C"/>
</dbReference>
<dbReference type="SMART" id="SM00421">
    <property type="entry name" value="HTH_LUXR"/>
    <property type="match status" value="1"/>
</dbReference>
<dbReference type="RefSeq" id="WP_268256773.1">
    <property type="nucleotide sequence ID" value="NZ_BNBC01000056.1"/>
</dbReference>
<dbReference type="PANTHER" id="PTHR43214">
    <property type="entry name" value="TWO-COMPONENT RESPONSE REGULATOR"/>
    <property type="match status" value="1"/>
</dbReference>
<reference evidence="4" key="2">
    <citation type="submission" date="2020-09" db="EMBL/GenBank/DDBJ databases">
        <authorList>
            <person name="Sun Q."/>
            <person name="Ohkuma M."/>
        </authorList>
    </citation>
    <scope>NUCLEOTIDE SEQUENCE</scope>
    <source>
        <strain evidence="4">JCM 3302</strain>
    </source>
</reference>
<dbReference type="PANTHER" id="PTHR43214:SF42">
    <property type="entry name" value="TRANSCRIPTIONAL REGULATORY PROTEIN DESR"/>
    <property type="match status" value="1"/>
</dbReference>
<dbReference type="EMBL" id="BNBC01000056">
    <property type="protein sequence ID" value="GHF09679.1"/>
    <property type="molecule type" value="Genomic_DNA"/>
</dbReference>
<keyword evidence="1" id="KW-0238">DNA-binding</keyword>
<dbReference type="InterPro" id="IPR016032">
    <property type="entry name" value="Sig_transdc_resp-reg_C-effctor"/>
</dbReference>
<reference evidence="4" key="1">
    <citation type="journal article" date="2014" name="Int. J. Syst. Evol. Microbiol.">
        <title>Complete genome sequence of Corynebacterium casei LMG S-19264T (=DSM 44701T), isolated from a smear-ripened cheese.</title>
        <authorList>
            <consortium name="US DOE Joint Genome Institute (JGI-PGF)"/>
            <person name="Walter F."/>
            <person name="Albersmeier A."/>
            <person name="Kalinowski J."/>
            <person name="Ruckert C."/>
        </authorList>
    </citation>
    <scope>NUCLEOTIDE SEQUENCE</scope>
    <source>
        <strain evidence="4">JCM 3302</strain>
    </source>
</reference>
<evidence type="ECO:0000313" key="5">
    <source>
        <dbReference type="Proteomes" id="UP000641386"/>
    </source>
</evidence>
<dbReference type="Gene3D" id="1.10.10.10">
    <property type="entry name" value="Winged helix-like DNA-binding domain superfamily/Winged helix DNA-binding domain"/>
    <property type="match status" value="1"/>
</dbReference>
<accession>A0A919E3G9</accession>
<proteinExistence type="predicted"/>
<feature type="region of interest" description="Disordered" evidence="2">
    <location>
        <begin position="1"/>
        <end position="26"/>
    </location>
</feature>
<dbReference type="PROSITE" id="PS50043">
    <property type="entry name" value="HTH_LUXR_2"/>
    <property type="match status" value="1"/>
</dbReference>
<protein>
    <submittedName>
        <fullName evidence="4">LuxR family transcriptional regulator</fullName>
    </submittedName>
</protein>
<evidence type="ECO:0000313" key="4">
    <source>
        <dbReference type="EMBL" id="GHF09679.1"/>
    </source>
</evidence>
<name>A0A919E3G9_9ACTN</name>
<dbReference type="CDD" id="cd06170">
    <property type="entry name" value="LuxR_C_like"/>
    <property type="match status" value="1"/>
</dbReference>
<dbReference type="InterPro" id="IPR036388">
    <property type="entry name" value="WH-like_DNA-bd_sf"/>
</dbReference>
<dbReference type="GO" id="GO:0003677">
    <property type="term" value="F:DNA binding"/>
    <property type="evidence" value="ECO:0007669"/>
    <property type="project" value="UniProtKB-KW"/>
</dbReference>
<dbReference type="InterPro" id="IPR039420">
    <property type="entry name" value="WalR-like"/>
</dbReference>
<dbReference type="SUPFAM" id="SSF52540">
    <property type="entry name" value="P-loop containing nucleoside triphosphate hydrolases"/>
    <property type="match status" value="1"/>
</dbReference>
<comment type="caution">
    <text evidence="4">The sequence shown here is derived from an EMBL/GenBank/DDBJ whole genome shotgun (WGS) entry which is preliminary data.</text>
</comment>
<dbReference type="AlphaFoldDB" id="A0A919E3G9"/>
<dbReference type="InterPro" id="IPR027417">
    <property type="entry name" value="P-loop_NTPase"/>
</dbReference>
<organism evidence="4 5">
    <name type="scientific">Streptomyces spiralis</name>
    <dbReference type="NCBI Taxonomy" id="66376"/>
    <lineage>
        <taxon>Bacteria</taxon>
        <taxon>Bacillati</taxon>
        <taxon>Actinomycetota</taxon>
        <taxon>Actinomycetes</taxon>
        <taxon>Kitasatosporales</taxon>
        <taxon>Streptomycetaceae</taxon>
        <taxon>Streptomyces</taxon>
    </lineage>
</organism>
<dbReference type="PROSITE" id="PS00622">
    <property type="entry name" value="HTH_LUXR_1"/>
    <property type="match status" value="1"/>
</dbReference>
<evidence type="ECO:0000259" key="3">
    <source>
        <dbReference type="PROSITE" id="PS50043"/>
    </source>
</evidence>
<dbReference type="SUPFAM" id="SSF46894">
    <property type="entry name" value="C-terminal effector domain of the bipartite response regulators"/>
    <property type="match status" value="1"/>
</dbReference>
<dbReference type="InterPro" id="IPR041664">
    <property type="entry name" value="AAA_16"/>
</dbReference>
<feature type="domain" description="HTH luxR-type" evidence="3">
    <location>
        <begin position="866"/>
        <end position="929"/>
    </location>
</feature>
<dbReference type="Proteomes" id="UP000641386">
    <property type="component" value="Unassembled WGS sequence"/>
</dbReference>
<dbReference type="Pfam" id="PF13191">
    <property type="entry name" value="AAA_16"/>
    <property type="match status" value="1"/>
</dbReference>
<gene>
    <name evidence="4" type="ORF">GCM10014715_76850</name>
</gene>
<sequence>MHVPHDDGLSIPDTGGETAGTNRFQDSALAGRGPELLILDRFLTRAARAGDVLVLSGDLGVGRTALVRATVGAARHGGFTVVEIRGHEAEADVRGAGLAQVLAQLGGATGQTADSGQGDGFASRIVAAAQGPEAAGLTLLDALTATCDGGRPLLLTLDDAQWFDTGSLDALLFSMRRMADRPVGLLISTRSDDRRAFTDRFPLLTLSPLDAAASEQLLHRREQYLPPPLAKRVLAEAQGYPAGIVGVVDELKRAGIPAAYLLAPRLPLGEALQRRIAPMLAGVSGHARAFMLLAADARTDRVDILVKAAEISGADGAGPAAAEATGLIDVSGARLRFRHPLLRSALHWTSSFGERKRANVALAELLTDDPYRRALHVAAVSSAPDETTASALEDGVAADLPEAAAVLELAADLSPAPGERARRLVKAAQAAAARGHVRGMRRLVGHLTATPVPPSLVAAATALEARVAYNNDGTPGLAATLLLRSAAADSSDWPPPFVPVACSMAPALCVPATGGALRPRLEELLGQPGRADDADLLSTLSWVDPVAYGPRARTLLDRAVAEAMAGTPPADVARTVALVVMTTGLDDPVATDLIGSQALNPLVARGHFGTAITVLIHLQIAHVNLGDRAAVEHDAEVGGYWARSSEDDRALMAFRSGVAQARAWRGDENGHDTLTDEILAYSLPRRLQMLAARTRWSRGLMSLTHGRPEEAFEELSLVSRTDGDAWDPIVAGWALGDLVAAAVASGRGAEVRSDVERVERVGRRTGSALLEQLVARSYAMLSDGEVAERHFTAALAPAGAPMRYERARTHLAFGEWLRRQRRVLEARTHLQQAHDSFNALGADAWAQRAASELLAAGEAPASGHPAWAERFSLTPREAEVARLAAAGLTNQRIGWHLGLTHRTVASHLSRVFLKVGVQSRRQLPSVLRR</sequence>
<evidence type="ECO:0000256" key="1">
    <source>
        <dbReference type="ARBA" id="ARBA00023125"/>
    </source>
</evidence>
<dbReference type="PRINTS" id="PR00038">
    <property type="entry name" value="HTHLUXR"/>
</dbReference>